<evidence type="ECO:0000313" key="4">
    <source>
        <dbReference type="EMBL" id="ALL01023.1"/>
    </source>
</evidence>
<dbReference type="EMBL" id="CP013011">
    <property type="protein sequence ID" value="ALL01023.1"/>
    <property type="molecule type" value="Genomic_DNA"/>
</dbReference>
<keyword evidence="4" id="KW-0346">Stress response</keyword>
<reference evidence="4 6" key="1">
    <citation type="submission" date="2015-10" db="EMBL/GenBank/DDBJ databases">
        <title>Complete genome sequence of hyperthermophilic archaeon Pyrodictium delaneyi Su06.</title>
        <authorList>
            <person name="Jung J.-H."/>
            <person name="Lin J."/>
            <person name="Holden J.F."/>
            <person name="Park C.-S."/>
        </authorList>
    </citation>
    <scope>NUCLEOTIDE SEQUENCE [LARGE SCALE GENOMIC DNA]</scope>
    <source>
        <strain evidence="4 6">Su06</strain>
    </source>
</reference>
<evidence type="ECO:0000313" key="6">
    <source>
        <dbReference type="Proteomes" id="UP000058613"/>
    </source>
</evidence>
<dbReference type="InterPro" id="IPR002068">
    <property type="entry name" value="A-crystallin/Hsp20_dom"/>
</dbReference>
<evidence type="ECO:0000313" key="5">
    <source>
        <dbReference type="EMBL" id="OWJ55380.1"/>
    </source>
</evidence>
<dbReference type="InterPro" id="IPR008978">
    <property type="entry name" value="HSP20-like_chaperone"/>
</dbReference>
<gene>
    <name evidence="5" type="ORF">Pdsh_00775</name>
    <name evidence="4" type="ORF">Pyrde_0975</name>
</gene>
<dbReference type="STRING" id="1273541.Pyrde_0975"/>
<dbReference type="Gene3D" id="2.60.40.790">
    <property type="match status" value="1"/>
</dbReference>
<dbReference type="Proteomes" id="UP000058613">
    <property type="component" value="Chromosome"/>
</dbReference>
<dbReference type="EMBL" id="NCQP01000001">
    <property type="protein sequence ID" value="OWJ55380.1"/>
    <property type="molecule type" value="Genomic_DNA"/>
</dbReference>
<evidence type="ECO:0000259" key="3">
    <source>
        <dbReference type="PROSITE" id="PS01031"/>
    </source>
</evidence>
<dbReference type="AlphaFoldDB" id="A0A0P0N3W5"/>
<dbReference type="CDD" id="cd00298">
    <property type="entry name" value="ACD_sHsps_p23-like"/>
    <property type="match status" value="1"/>
</dbReference>
<accession>A0A0P0N3W5</accession>
<dbReference type="SUPFAM" id="SSF49764">
    <property type="entry name" value="HSP20-like chaperones"/>
    <property type="match status" value="1"/>
</dbReference>
<dbReference type="Pfam" id="PF00011">
    <property type="entry name" value="HSP20"/>
    <property type="match status" value="1"/>
</dbReference>
<evidence type="ECO:0000313" key="7">
    <source>
        <dbReference type="Proteomes" id="UP000196694"/>
    </source>
</evidence>
<comment type="similarity">
    <text evidence="1 2">Belongs to the small heat shock protein (HSP20) family.</text>
</comment>
<keyword evidence="7" id="KW-1185">Reference proteome</keyword>
<protein>
    <submittedName>
        <fullName evidence="4">Molecular chaperone (Small heat shock protein)</fullName>
    </submittedName>
</protein>
<organism evidence="4 6">
    <name type="scientific">Pyrodictium delaneyi</name>
    <dbReference type="NCBI Taxonomy" id="1273541"/>
    <lineage>
        <taxon>Archaea</taxon>
        <taxon>Thermoproteota</taxon>
        <taxon>Thermoprotei</taxon>
        <taxon>Desulfurococcales</taxon>
        <taxon>Pyrodictiaceae</taxon>
        <taxon>Pyrodictium</taxon>
    </lineage>
</organism>
<dbReference type="PROSITE" id="PS01031">
    <property type="entry name" value="SHSP"/>
    <property type="match status" value="1"/>
</dbReference>
<name>A0A0P0N3W5_9CREN</name>
<feature type="domain" description="SHSP" evidence="3">
    <location>
        <begin position="41"/>
        <end position="145"/>
    </location>
</feature>
<evidence type="ECO:0000256" key="2">
    <source>
        <dbReference type="RuleBase" id="RU003616"/>
    </source>
</evidence>
<evidence type="ECO:0000256" key="1">
    <source>
        <dbReference type="PROSITE-ProRule" id="PRU00285"/>
    </source>
</evidence>
<sequence length="145" mass="17323">MNMLTLYEELRREWERLRRKIMEEVDRMLYELEESMHYGWSPDGSLRPLYTVYDYPDRYTVLVDLAAADTSSLEVKATEDRLVIEARLEREIRFSDVYGTPLGREVKFRLYRHEIPLPPDADPSDIHVRIRPNKIVEIIIPKKRG</sequence>
<dbReference type="KEGG" id="pdl:Pyrde_0975"/>
<dbReference type="Proteomes" id="UP000196694">
    <property type="component" value="Unassembled WGS sequence"/>
</dbReference>
<reference evidence="5 7" key="2">
    <citation type="submission" date="2017-05" db="EMBL/GenBank/DDBJ databases">
        <title>The draft genome of the hyperthermophilic archaeon 'Pyrodictium delaneyi strain Hulk', an iron and nitrate reducer, reveals the capacity for sulfate reduction.</title>
        <authorList>
            <person name="Demey L.M."/>
            <person name="Miller C."/>
            <person name="Manzella M."/>
            <person name="Reguera G."/>
            <person name="Kashefi K."/>
        </authorList>
    </citation>
    <scope>NUCLEOTIDE SEQUENCE [LARGE SCALE GENOMIC DNA]</scope>
    <source>
        <strain evidence="5 7">Hulk</strain>
    </source>
</reference>
<proteinExistence type="inferred from homology"/>